<evidence type="ECO:0000313" key="1">
    <source>
        <dbReference type="EMBL" id="VDC19199.1"/>
    </source>
</evidence>
<gene>
    <name evidence="1" type="ORF">XINFAN_00097</name>
</gene>
<accession>A0A3P5WF72</accession>
<sequence length="159" mass="18601">MVKMIRDNTGRFAERPFYDERDLDNECERLIRDFQLKRHGKIDYPVATDDLTVLIEMHDAELDSYADLSEHGEDVEGVTEFFPNRGPKVSISERISANDRRENRFRTTLTHEFGHVRFHWPLCAQKFATGDMLERGLNANKAISKRDNILNAPKSDWME</sequence>
<proteinExistence type="predicted"/>
<evidence type="ECO:0008006" key="3">
    <source>
        <dbReference type="Google" id="ProtNLM"/>
    </source>
</evidence>
<protein>
    <recommendedName>
        <fullName evidence="3">IrrE N-terminal-like domain-containing protein</fullName>
    </recommendedName>
</protein>
<dbReference type="Proteomes" id="UP000277498">
    <property type="component" value="Unassembled WGS sequence"/>
</dbReference>
<dbReference type="RefSeq" id="WP_233352078.1">
    <property type="nucleotide sequence ID" value="NZ_UXAW01000029.1"/>
</dbReference>
<name>A0A3P5WF72_9RHOB</name>
<keyword evidence="2" id="KW-1185">Reference proteome</keyword>
<dbReference type="AlphaFoldDB" id="A0A3P5WF72"/>
<organism evidence="1 2">
    <name type="scientific">Pseudogemmobacter humi</name>
    <dbReference type="NCBI Taxonomy" id="2483812"/>
    <lineage>
        <taxon>Bacteria</taxon>
        <taxon>Pseudomonadati</taxon>
        <taxon>Pseudomonadota</taxon>
        <taxon>Alphaproteobacteria</taxon>
        <taxon>Rhodobacterales</taxon>
        <taxon>Paracoccaceae</taxon>
        <taxon>Pseudogemmobacter</taxon>
    </lineage>
</organism>
<evidence type="ECO:0000313" key="2">
    <source>
        <dbReference type="Proteomes" id="UP000277498"/>
    </source>
</evidence>
<dbReference type="EMBL" id="UXAW01000029">
    <property type="protein sequence ID" value="VDC19199.1"/>
    <property type="molecule type" value="Genomic_DNA"/>
</dbReference>
<reference evidence="1 2" key="1">
    <citation type="submission" date="2018-11" db="EMBL/GenBank/DDBJ databases">
        <authorList>
            <person name="Criscuolo A."/>
        </authorList>
    </citation>
    <scope>NUCLEOTIDE SEQUENCE [LARGE SCALE GENOMIC DNA]</scope>
    <source>
        <strain evidence="1">ACIP111625</strain>
    </source>
</reference>